<sequence>MAITVRTLARYLTEMPNFGITSAAKLQPTYKHLFIMIYQTLSFLTEQLNNYLKTTDGNSGLSSTFTQLKNVAHLSDDEIKGLENILVTLVNLSEEFTMKNMPNYVRNGDDINYRNAPMYLNLYVLFSACLYSSYEKSLIFLSHIVEFFQGKNTFTQQNSPTTKVGLGDFRLILDIYSPTFEQANYLWSTLGGKQFPYVLYRVRLVEILRDNVTESRGIIKKIELSDKLS</sequence>
<dbReference type="OrthoDB" id="7560784at2"/>
<evidence type="ECO:0000313" key="3">
    <source>
        <dbReference type="Proteomes" id="UP000251402"/>
    </source>
</evidence>
<dbReference type="Pfam" id="PF14065">
    <property type="entry name" value="Pvc16_N"/>
    <property type="match status" value="1"/>
</dbReference>
<reference evidence="2" key="1">
    <citation type="submission" date="2019-08" db="EMBL/GenBank/DDBJ databases">
        <title>Comparative genome analysis confer to the adaptation heavy metal polluted environment.</title>
        <authorList>
            <person name="Li Y."/>
        </authorList>
    </citation>
    <scope>NUCLEOTIDE SEQUENCE [LARGE SCALE GENOMIC DNA]</scope>
    <source>
        <strain evidence="2">P1</strain>
    </source>
</reference>
<gene>
    <name evidence="2" type="ORF">DEO27_014685</name>
</gene>
<dbReference type="AlphaFoldDB" id="A0A5C1HZW1"/>
<dbReference type="EMBL" id="CP043450">
    <property type="protein sequence ID" value="QEM11214.1"/>
    <property type="molecule type" value="Genomic_DNA"/>
</dbReference>
<name>A0A5C1HZW1_9SPHI</name>
<organism evidence="2 3">
    <name type="scientific">Mucilaginibacter rubeus</name>
    <dbReference type="NCBI Taxonomy" id="2027860"/>
    <lineage>
        <taxon>Bacteria</taxon>
        <taxon>Pseudomonadati</taxon>
        <taxon>Bacteroidota</taxon>
        <taxon>Sphingobacteriia</taxon>
        <taxon>Sphingobacteriales</taxon>
        <taxon>Sphingobacteriaceae</taxon>
        <taxon>Mucilaginibacter</taxon>
    </lineage>
</organism>
<accession>A0A5C1HZW1</accession>
<feature type="domain" description="Pvc16 N-terminal" evidence="1">
    <location>
        <begin position="43"/>
        <end position="219"/>
    </location>
</feature>
<dbReference type="Proteomes" id="UP000251402">
    <property type="component" value="Chromosome"/>
</dbReference>
<dbReference type="InterPro" id="IPR025351">
    <property type="entry name" value="Pvc16_N"/>
</dbReference>
<dbReference type="KEGG" id="mrub:DEO27_014685"/>
<protein>
    <submittedName>
        <fullName evidence="2">DUF4255 domain-containing protein</fullName>
    </submittedName>
</protein>
<keyword evidence="3" id="KW-1185">Reference proteome</keyword>
<evidence type="ECO:0000259" key="1">
    <source>
        <dbReference type="Pfam" id="PF14065"/>
    </source>
</evidence>
<evidence type="ECO:0000313" key="2">
    <source>
        <dbReference type="EMBL" id="QEM11214.1"/>
    </source>
</evidence>
<dbReference type="RefSeq" id="WP_149301876.1">
    <property type="nucleotide sequence ID" value="NZ_CP043450.1"/>
</dbReference>
<proteinExistence type="predicted"/>